<comment type="caution">
    <text evidence="2">The sequence shown here is derived from an EMBL/GenBank/DDBJ whole genome shotgun (WGS) entry which is preliminary data.</text>
</comment>
<protein>
    <submittedName>
        <fullName evidence="2">Uncharacterized protein</fullName>
    </submittedName>
</protein>
<dbReference type="InParanoid" id="A0A1Q6DV94"/>
<proteinExistence type="predicted"/>
<dbReference type="Proteomes" id="UP000185744">
    <property type="component" value="Unassembled WGS sequence"/>
</dbReference>
<dbReference type="AlphaFoldDB" id="A0A1Q6DV94"/>
<dbReference type="EMBL" id="MSDW01000001">
    <property type="protein sequence ID" value="OKY78263.1"/>
    <property type="molecule type" value="Genomic_DNA"/>
</dbReference>
<feature type="compositionally biased region" description="Polar residues" evidence="1">
    <location>
        <begin position="112"/>
        <end position="122"/>
    </location>
</feature>
<sequence length="122" mass="13211">MNGKLLIKARIELYSEFWVGSEFLKPVGGGRTGRNEFRLGAKASIWKSGSTAGGALDSGPLNTVLCISRRFLGIGEPAKRPVCGGMVSSVTRNPDDTGEWMEPHEFIRGRTSDLNNGKKSNL</sequence>
<gene>
    <name evidence="2" type="ORF">BTN85_0750</name>
</gene>
<evidence type="ECO:0000256" key="1">
    <source>
        <dbReference type="SAM" id="MobiDB-lite"/>
    </source>
</evidence>
<keyword evidence="3" id="KW-1185">Reference proteome</keyword>
<evidence type="ECO:0000313" key="3">
    <source>
        <dbReference type="Proteomes" id="UP000185744"/>
    </source>
</evidence>
<feature type="compositionally biased region" description="Basic and acidic residues" evidence="1">
    <location>
        <begin position="101"/>
        <end position="111"/>
    </location>
</feature>
<accession>A0A1Q6DV94</accession>
<evidence type="ECO:0000313" key="2">
    <source>
        <dbReference type="EMBL" id="OKY78263.1"/>
    </source>
</evidence>
<reference evidence="2" key="1">
    <citation type="submission" date="2016-12" db="EMBL/GenBank/DDBJ databases">
        <title>Discovery of methanogenic haloarchaea.</title>
        <authorList>
            <person name="Sorokin D.Y."/>
            <person name="Makarova K.S."/>
            <person name="Abbas B."/>
            <person name="Ferrer M."/>
            <person name="Golyshin P.N."/>
        </authorList>
    </citation>
    <scope>NUCLEOTIDE SEQUENCE [LARGE SCALE GENOMIC DNA]</scope>
    <source>
        <strain evidence="2">HMET1</strain>
    </source>
</reference>
<name>A0A1Q6DV94_METT1</name>
<organism evidence="2 3">
    <name type="scientific">Methanohalarchaeum thermophilum</name>
    <dbReference type="NCBI Taxonomy" id="1903181"/>
    <lineage>
        <taxon>Archaea</taxon>
        <taxon>Methanobacteriati</taxon>
        <taxon>Methanobacteriota</taxon>
        <taxon>Methanonatronarchaeia</taxon>
        <taxon>Methanonatronarchaeales</taxon>
        <taxon>Methanonatronarchaeaceae</taxon>
        <taxon>Candidatus Methanohalarchaeum</taxon>
    </lineage>
</organism>
<feature type="region of interest" description="Disordered" evidence="1">
    <location>
        <begin position="87"/>
        <end position="122"/>
    </location>
</feature>